<feature type="non-terminal residue" evidence="2">
    <location>
        <position position="1"/>
    </location>
</feature>
<comment type="caution">
    <text evidence="2">The sequence shown here is derived from an EMBL/GenBank/DDBJ whole genome shotgun (WGS) entry which is preliminary data.</text>
</comment>
<dbReference type="AlphaFoldDB" id="A0AAE0L6I4"/>
<accession>A0AAE0L6I4</accession>
<evidence type="ECO:0000313" key="2">
    <source>
        <dbReference type="EMBL" id="KAK3273574.1"/>
    </source>
</evidence>
<protein>
    <submittedName>
        <fullName evidence="2">Uncharacterized protein</fullName>
    </submittedName>
</protein>
<dbReference type="EMBL" id="LGRX02008402">
    <property type="protein sequence ID" value="KAK3273574.1"/>
    <property type="molecule type" value="Genomic_DNA"/>
</dbReference>
<proteinExistence type="predicted"/>
<keyword evidence="1" id="KW-0472">Membrane</keyword>
<reference evidence="2 3" key="1">
    <citation type="journal article" date="2015" name="Genome Biol. Evol.">
        <title>Comparative Genomics of a Bacterivorous Green Alga Reveals Evolutionary Causalities and Consequences of Phago-Mixotrophic Mode of Nutrition.</title>
        <authorList>
            <person name="Burns J.A."/>
            <person name="Paasch A."/>
            <person name="Narechania A."/>
            <person name="Kim E."/>
        </authorList>
    </citation>
    <scope>NUCLEOTIDE SEQUENCE [LARGE SCALE GENOMIC DNA]</scope>
    <source>
        <strain evidence="2 3">PLY_AMNH</strain>
    </source>
</reference>
<sequence>WWLGAWVTFPAAFILLVSAGLWQFEVNCDAKDIADPWQFAIGGGVMFVSILTMGYSSVWANRAGERIEDLAWEQEKPVRSFTFFEYLDELQREREALQRQVGLENRLKLRAQASLKRSDTEIDMPDVESADQTKFGAFMQLVSRFRKSKLDEITALSVTPEIPKSLNPGCFAATFDAPLVPASGPSLAAYDEDECIHASKPQ</sequence>
<dbReference type="Proteomes" id="UP001190700">
    <property type="component" value="Unassembled WGS sequence"/>
</dbReference>
<evidence type="ECO:0000313" key="3">
    <source>
        <dbReference type="Proteomes" id="UP001190700"/>
    </source>
</evidence>
<keyword evidence="1" id="KW-0812">Transmembrane</keyword>
<organism evidence="2 3">
    <name type="scientific">Cymbomonas tetramitiformis</name>
    <dbReference type="NCBI Taxonomy" id="36881"/>
    <lineage>
        <taxon>Eukaryota</taxon>
        <taxon>Viridiplantae</taxon>
        <taxon>Chlorophyta</taxon>
        <taxon>Pyramimonadophyceae</taxon>
        <taxon>Pyramimonadales</taxon>
        <taxon>Pyramimonadaceae</taxon>
        <taxon>Cymbomonas</taxon>
    </lineage>
</organism>
<keyword evidence="1" id="KW-1133">Transmembrane helix</keyword>
<feature type="transmembrane region" description="Helical" evidence="1">
    <location>
        <begin position="6"/>
        <end position="24"/>
    </location>
</feature>
<evidence type="ECO:0000256" key="1">
    <source>
        <dbReference type="SAM" id="Phobius"/>
    </source>
</evidence>
<feature type="transmembrane region" description="Helical" evidence="1">
    <location>
        <begin position="36"/>
        <end position="60"/>
    </location>
</feature>
<name>A0AAE0L6I4_9CHLO</name>
<keyword evidence="3" id="KW-1185">Reference proteome</keyword>
<gene>
    <name evidence="2" type="ORF">CYMTET_18192</name>
</gene>